<evidence type="ECO:0000313" key="1">
    <source>
        <dbReference type="EMBL" id="EHL96785.1"/>
    </source>
</evidence>
<proteinExistence type="predicted"/>
<dbReference type="STRING" id="797515.HMPREF9103_02246"/>
<sequence length="40" mass="4286">MTLYINLSCNPAKVKQSDYLFGSGAICMGLGRIHIKIDGG</sequence>
<protein>
    <submittedName>
        <fullName evidence="1">Uncharacterized protein</fullName>
    </submittedName>
</protein>
<dbReference type="HOGENOM" id="CLU_3291585_0_0_9"/>
<dbReference type="AlphaFoldDB" id="G9ZR85"/>
<comment type="caution">
    <text evidence="1">The sequence shown here is derived from an EMBL/GenBank/DDBJ whole genome shotgun (WGS) entry which is preliminary data.</text>
</comment>
<accession>G9ZR85</accession>
<dbReference type="EMBL" id="AGEY01000167">
    <property type="protein sequence ID" value="EHL96785.1"/>
    <property type="molecule type" value="Genomic_DNA"/>
</dbReference>
<reference evidence="1 2" key="1">
    <citation type="submission" date="2011-09" db="EMBL/GenBank/DDBJ databases">
        <authorList>
            <person name="Weinstock G."/>
            <person name="Sodergren E."/>
            <person name="Clifton S."/>
            <person name="Fulton L."/>
            <person name="Fulton B."/>
            <person name="Courtney L."/>
            <person name="Fronick C."/>
            <person name="Harrison M."/>
            <person name="Strong C."/>
            <person name="Farmer C."/>
            <person name="Delahaunty K."/>
            <person name="Markovic C."/>
            <person name="Hall O."/>
            <person name="Minx P."/>
            <person name="Tomlinson C."/>
            <person name="Mitreva M."/>
            <person name="Hou S."/>
            <person name="Chen J."/>
            <person name="Wollam A."/>
            <person name="Pepin K.H."/>
            <person name="Johnson M."/>
            <person name="Bhonagiri V."/>
            <person name="Zhang X."/>
            <person name="Suruliraj S."/>
            <person name="Warren W."/>
            <person name="Chinwalla A."/>
            <person name="Mardis E.R."/>
            <person name="Wilson R.K."/>
        </authorList>
    </citation>
    <scope>NUCLEOTIDE SEQUENCE [LARGE SCALE GENOMIC DNA]</scope>
    <source>
        <strain evidence="1 2">F0439</strain>
    </source>
</reference>
<evidence type="ECO:0000313" key="2">
    <source>
        <dbReference type="Proteomes" id="UP000004625"/>
    </source>
</evidence>
<keyword evidence="2" id="KW-1185">Reference proteome</keyword>
<name>G9ZR85_9LACO</name>
<gene>
    <name evidence="1" type="ORF">HMPREF9103_02246</name>
</gene>
<organism evidence="1 2">
    <name type="scientific">Lentilactobacillus parafarraginis F0439</name>
    <dbReference type="NCBI Taxonomy" id="797515"/>
    <lineage>
        <taxon>Bacteria</taxon>
        <taxon>Bacillati</taxon>
        <taxon>Bacillota</taxon>
        <taxon>Bacilli</taxon>
        <taxon>Lactobacillales</taxon>
        <taxon>Lactobacillaceae</taxon>
        <taxon>Lentilactobacillus</taxon>
    </lineage>
</organism>
<dbReference type="Proteomes" id="UP000004625">
    <property type="component" value="Unassembled WGS sequence"/>
</dbReference>